<sequence length="283" mass="32293">MDFTWQDLVDYLLALSGAIPEEGSGIYFLYEEDNCLIEKLWSGTEILEQVFIAEDVRTNTPALYLLDGDTRLVFYVDTQNVLRRSRYDTDEEEWQVEGEEEGDIIIPQKSKLSGCFTPEGQIVFFQNQSGLLQGIEFRDSKCELLNPAPAEPLEGTRHLVLRSTDENLYLFYIGQDRYIHYLIKGPETGEKWQENILKSPIIEQNVTNFMVIPDEDMKSFETHLVTADRLMGIDKQGEFIDFGKVVEGKFTPNSGKECVIETILLVKKGVKAIAGKALKTKKK</sequence>
<evidence type="ECO:0000313" key="2">
    <source>
        <dbReference type="Proteomes" id="UP001307849"/>
    </source>
</evidence>
<proteinExistence type="predicted"/>
<reference evidence="1 2" key="1">
    <citation type="submission" date="2019-10" db="EMBL/GenBank/DDBJ databases">
        <authorList>
            <person name="Palmer J.M."/>
        </authorList>
    </citation>
    <scope>NUCLEOTIDE SEQUENCE [LARGE SCALE GENOMIC DNA]</scope>
    <source>
        <strain evidence="1 2">TWF506</strain>
    </source>
</reference>
<organism evidence="1 2">
    <name type="scientific">Arthrobotrys conoides</name>
    <dbReference type="NCBI Taxonomy" id="74498"/>
    <lineage>
        <taxon>Eukaryota</taxon>
        <taxon>Fungi</taxon>
        <taxon>Dikarya</taxon>
        <taxon>Ascomycota</taxon>
        <taxon>Pezizomycotina</taxon>
        <taxon>Orbiliomycetes</taxon>
        <taxon>Orbiliales</taxon>
        <taxon>Orbiliaceae</taxon>
        <taxon>Arthrobotrys</taxon>
    </lineage>
</organism>
<dbReference type="EMBL" id="JAVHJM010000013">
    <property type="protein sequence ID" value="KAK6499520.1"/>
    <property type="molecule type" value="Genomic_DNA"/>
</dbReference>
<gene>
    <name evidence="1" type="ORF">TWF506_004150</name>
</gene>
<dbReference type="AlphaFoldDB" id="A0AAN8N779"/>
<protein>
    <submittedName>
        <fullName evidence="1">Uncharacterized protein</fullName>
    </submittedName>
</protein>
<comment type="caution">
    <text evidence="1">The sequence shown here is derived from an EMBL/GenBank/DDBJ whole genome shotgun (WGS) entry which is preliminary data.</text>
</comment>
<name>A0AAN8N779_9PEZI</name>
<dbReference type="Proteomes" id="UP001307849">
    <property type="component" value="Unassembled WGS sequence"/>
</dbReference>
<keyword evidence="2" id="KW-1185">Reference proteome</keyword>
<dbReference type="SUPFAM" id="SSF89372">
    <property type="entry name" value="Fucose-specific lectin"/>
    <property type="match status" value="1"/>
</dbReference>
<accession>A0AAN8N779</accession>
<dbReference type="Gene3D" id="2.120.10.70">
    <property type="entry name" value="Fucose-specific lectin"/>
    <property type="match status" value="1"/>
</dbReference>
<evidence type="ECO:0000313" key="1">
    <source>
        <dbReference type="EMBL" id="KAK6499520.1"/>
    </source>
</evidence>